<keyword evidence="7 16" id="KW-0863">Zinc-finger</keyword>
<dbReference type="SUPFAM" id="SSF57716">
    <property type="entry name" value="Glucocorticoid receptor-like (DNA-binding domain)"/>
    <property type="match status" value="1"/>
</dbReference>
<keyword evidence="11" id="KW-0234">DNA repair</keyword>
<comment type="cofactor">
    <cofactor evidence="2">
        <name>Zn(2+)</name>
        <dbReference type="ChEBI" id="CHEBI:29105"/>
    </cofactor>
</comment>
<gene>
    <name evidence="19" type="ORF">COU96_00500</name>
</gene>
<evidence type="ECO:0000256" key="5">
    <source>
        <dbReference type="ARBA" id="ARBA00022723"/>
    </source>
</evidence>
<keyword evidence="9" id="KW-0862">Zinc</keyword>
<name>A0A2M8L636_9BACT</name>
<dbReference type="FunFam" id="1.10.8.50:FF:000003">
    <property type="entry name" value="Formamidopyrimidine-DNA glycosylase"/>
    <property type="match status" value="1"/>
</dbReference>
<keyword evidence="6" id="KW-0227">DNA damage</keyword>
<comment type="similarity">
    <text evidence="3">Belongs to the FPG family.</text>
</comment>
<dbReference type="Gene3D" id="1.10.8.50">
    <property type="match status" value="1"/>
</dbReference>
<comment type="catalytic activity">
    <reaction evidence="1">
        <text>Hydrolysis of DNA containing ring-opened 7-methylguanine residues, releasing 2,6-diamino-4-hydroxy-5-(N-methyl)formamidopyrimidine.</text>
        <dbReference type="EC" id="3.2.2.23"/>
    </reaction>
</comment>
<dbReference type="PANTHER" id="PTHR22993">
    <property type="entry name" value="FORMAMIDOPYRIMIDINE-DNA GLYCOSYLASE"/>
    <property type="match status" value="1"/>
</dbReference>
<dbReference type="Proteomes" id="UP000229500">
    <property type="component" value="Unassembled WGS sequence"/>
</dbReference>
<keyword evidence="10" id="KW-0238">DNA-binding</keyword>
<dbReference type="InterPro" id="IPR015887">
    <property type="entry name" value="DNA_glyclase_Znf_dom_DNA_BS"/>
</dbReference>
<dbReference type="GO" id="GO:0006284">
    <property type="term" value="P:base-excision repair"/>
    <property type="evidence" value="ECO:0007669"/>
    <property type="project" value="InterPro"/>
</dbReference>
<dbReference type="Pfam" id="PF06831">
    <property type="entry name" value="H2TH"/>
    <property type="match status" value="1"/>
</dbReference>
<evidence type="ECO:0000259" key="18">
    <source>
        <dbReference type="PROSITE" id="PS51068"/>
    </source>
</evidence>
<protein>
    <submittedName>
        <fullName evidence="19">DNA-formamidopyrimidine glycosylase</fullName>
    </submittedName>
</protein>
<evidence type="ECO:0000256" key="7">
    <source>
        <dbReference type="ARBA" id="ARBA00022771"/>
    </source>
</evidence>
<feature type="domain" description="FPG-type" evidence="17">
    <location>
        <begin position="243"/>
        <end position="277"/>
    </location>
</feature>
<comment type="caution">
    <text evidence="19">The sequence shown here is derived from an EMBL/GenBank/DDBJ whole genome shotgun (WGS) entry which is preliminary data.</text>
</comment>
<dbReference type="InterPro" id="IPR010979">
    <property type="entry name" value="Ribosomal_uS13-like_H2TH"/>
</dbReference>
<dbReference type="NCBIfam" id="TIGR00577">
    <property type="entry name" value="fpg"/>
    <property type="match status" value="1"/>
</dbReference>
<dbReference type="SMART" id="SM00898">
    <property type="entry name" value="Fapy_DNA_glyco"/>
    <property type="match status" value="1"/>
</dbReference>
<dbReference type="InterPro" id="IPR000214">
    <property type="entry name" value="Znf_DNA_glyclase/AP_lyase"/>
</dbReference>
<dbReference type="GO" id="GO:0003684">
    <property type="term" value="F:damaged DNA binding"/>
    <property type="evidence" value="ECO:0007669"/>
    <property type="project" value="InterPro"/>
</dbReference>
<dbReference type="SUPFAM" id="SSF81624">
    <property type="entry name" value="N-terminal domain of MutM-like DNA repair proteins"/>
    <property type="match status" value="1"/>
</dbReference>
<dbReference type="Pfam" id="PF01149">
    <property type="entry name" value="Fapy_DNA_glyco"/>
    <property type="match status" value="1"/>
</dbReference>
<feature type="non-terminal residue" evidence="19">
    <location>
        <position position="1"/>
    </location>
</feature>
<dbReference type="CDD" id="cd08966">
    <property type="entry name" value="EcFpg-like_N"/>
    <property type="match status" value="1"/>
</dbReference>
<dbReference type="InterPro" id="IPR015886">
    <property type="entry name" value="H2TH_FPG"/>
</dbReference>
<dbReference type="GO" id="GO:0034039">
    <property type="term" value="F:8-oxo-7,8-dihydroguanine DNA N-glycosylase activity"/>
    <property type="evidence" value="ECO:0007669"/>
    <property type="project" value="TreeGrafter"/>
</dbReference>
<dbReference type="EMBL" id="PFEL01000025">
    <property type="protein sequence ID" value="PJE69295.1"/>
    <property type="molecule type" value="Genomic_DNA"/>
</dbReference>
<accession>A0A2M8L636</accession>
<sequence length="277" mass="31553">NLWRKNMPELPEVETIRRDLERLIVGRKVLGIETNSPKQVQPSLEVIKKAIVGATIKKVQRRAKVLQLFFSNGAIIIVHLKLTGRLLVRNKSDRPDDWQHITVSLDGGKELRFADARKFGWFRLLKNEKELQEILKEFGPEPFDDLNLVLFKKILSTNRQPIKLVLMDQQKIAGVGNIYANEALFLAGIDPRRPANKINSTEAKKLYKSLEKVLKLGIQYRGASDQYYLDAHGQKGAYQEHFLVYGRQGQKCPNCSGLVKRITVGGRGTFYCPACQK</sequence>
<dbReference type="GO" id="GO:0008270">
    <property type="term" value="F:zinc ion binding"/>
    <property type="evidence" value="ECO:0007669"/>
    <property type="project" value="UniProtKB-KW"/>
</dbReference>
<evidence type="ECO:0000256" key="15">
    <source>
        <dbReference type="ARBA" id="ARBA00044632"/>
    </source>
</evidence>
<dbReference type="SMART" id="SM01232">
    <property type="entry name" value="H2TH"/>
    <property type="match status" value="1"/>
</dbReference>
<dbReference type="PANTHER" id="PTHR22993:SF9">
    <property type="entry name" value="FORMAMIDOPYRIMIDINE-DNA GLYCOSYLASE"/>
    <property type="match status" value="1"/>
</dbReference>
<comment type="subunit">
    <text evidence="4">Monomer.</text>
</comment>
<dbReference type="InterPro" id="IPR035937">
    <property type="entry name" value="FPG_N"/>
</dbReference>
<keyword evidence="14" id="KW-0326">Glycosidase</keyword>
<dbReference type="InterPro" id="IPR012319">
    <property type="entry name" value="FPG_cat"/>
</dbReference>
<comment type="catalytic activity">
    <reaction evidence="15">
        <text>2'-deoxyribonucleotide-(2'-deoxyribose 5'-phosphate)-2'-deoxyribonucleotide-DNA = a 3'-end 2'-deoxyribonucleotide-(2,3-dehydro-2,3-deoxyribose 5'-phosphate)-DNA + a 5'-end 5'-phospho-2'-deoxyribonucleoside-DNA + H(+)</text>
        <dbReference type="Rhea" id="RHEA:66592"/>
        <dbReference type="Rhea" id="RHEA-COMP:13180"/>
        <dbReference type="Rhea" id="RHEA-COMP:16897"/>
        <dbReference type="Rhea" id="RHEA-COMP:17067"/>
        <dbReference type="ChEBI" id="CHEBI:15378"/>
        <dbReference type="ChEBI" id="CHEBI:136412"/>
        <dbReference type="ChEBI" id="CHEBI:157695"/>
        <dbReference type="ChEBI" id="CHEBI:167181"/>
        <dbReference type="EC" id="4.2.99.18"/>
    </reaction>
</comment>
<dbReference type="PROSITE" id="PS51068">
    <property type="entry name" value="FPG_CAT"/>
    <property type="match status" value="1"/>
</dbReference>
<evidence type="ECO:0000256" key="11">
    <source>
        <dbReference type="ARBA" id="ARBA00023204"/>
    </source>
</evidence>
<evidence type="ECO:0000256" key="4">
    <source>
        <dbReference type="ARBA" id="ARBA00011245"/>
    </source>
</evidence>
<evidence type="ECO:0000256" key="10">
    <source>
        <dbReference type="ARBA" id="ARBA00023125"/>
    </source>
</evidence>
<keyword evidence="8" id="KW-0378">Hydrolase</keyword>
<evidence type="ECO:0000313" key="20">
    <source>
        <dbReference type="Proteomes" id="UP000229500"/>
    </source>
</evidence>
<dbReference type="AlphaFoldDB" id="A0A2M8L636"/>
<evidence type="ECO:0000256" key="9">
    <source>
        <dbReference type="ARBA" id="ARBA00022833"/>
    </source>
</evidence>
<dbReference type="GO" id="GO:0140078">
    <property type="term" value="F:class I DNA-(apurinic or apyrimidinic site) endonuclease activity"/>
    <property type="evidence" value="ECO:0007669"/>
    <property type="project" value="UniProtKB-EC"/>
</dbReference>
<proteinExistence type="inferred from homology"/>
<keyword evidence="12" id="KW-0456">Lyase</keyword>
<organism evidence="19 20">
    <name type="scientific">Candidatus Shapirobacteria bacterium CG10_big_fil_rev_8_21_14_0_10_38_14</name>
    <dbReference type="NCBI Taxonomy" id="1974483"/>
    <lineage>
        <taxon>Bacteria</taxon>
        <taxon>Candidatus Shapironibacteriota</taxon>
    </lineage>
</organism>
<dbReference type="Gene3D" id="3.20.190.10">
    <property type="entry name" value="MutM-like, N-terminal"/>
    <property type="match status" value="1"/>
</dbReference>
<evidence type="ECO:0000256" key="6">
    <source>
        <dbReference type="ARBA" id="ARBA00022763"/>
    </source>
</evidence>
<evidence type="ECO:0000256" key="1">
    <source>
        <dbReference type="ARBA" id="ARBA00001668"/>
    </source>
</evidence>
<dbReference type="PROSITE" id="PS51066">
    <property type="entry name" value="ZF_FPG_2"/>
    <property type="match status" value="1"/>
</dbReference>
<dbReference type="Pfam" id="PF06827">
    <property type="entry name" value="zf-FPG_IleRS"/>
    <property type="match status" value="1"/>
</dbReference>
<feature type="domain" description="Formamidopyrimidine-DNA glycosylase catalytic" evidence="18">
    <location>
        <begin position="8"/>
        <end position="120"/>
    </location>
</feature>
<keyword evidence="13" id="KW-0511">Multifunctional enzyme</keyword>
<evidence type="ECO:0000259" key="17">
    <source>
        <dbReference type="PROSITE" id="PS51066"/>
    </source>
</evidence>
<dbReference type="SUPFAM" id="SSF46946">
    <property type="entry name" value="S13-like H2TH domain"/>
    <property type="match status" value="1"/>
</dbReference>
<evidence type="ECO:0000256" key="12">
    <source>
        <dbReference type="ARBA" id="ARBA00023239"/>
    </source>
</evidence>
<evidence type="ECO:0000256" key="13">
    <source>
        <dbReference type="ARBA" id="ARBA00023268"/>
    </source>
</evidence>
<evidence type="ECO:0000256" key="2">
    <source>
        <dbReference type="ARBA" id="ARBA00001947"/>
    </source>
</evidence>
<evidence type="ECO:0000256" key="8">
    <source>
        <dbReference type="ARBA" id="ARBA00022801"/>
    </source>
</evidence>
<dbReference type="PROSITE" id="PS01242">
    <property type="entry name" value="ZF_FPG_1"/>
    <property type="match status" value="1"/>
</dbReference>
<evidence type="ECO:0000256" key="14">
    <source>
        <dbReference type="ARBA" id="ARBA00023295"/>
    </source>
</evidence>
<reference evidence="20" key="1">
    <citation type="submission" date="2017-09" db="EMBL/GenBank/DDBJ databases">
        <title>Depth-based differentiation of microbial function through sediment-hosted aquifers and enrichment of novel symbionts in the deep terrestrial subsurface.</title>
        <authorList>
            <person name="Probst A.J."/>
            <person name="Ladd B."/>
            <person name="Jarett J.K."/>
            <person name="Geller-Mcgrath D.E."/>
            <person name="Sieber C.M.K."/>
            <person name="Emerson J.B."/>
            <person name="Anantharaman K."/>
            <person name="Thomas B.C."/>
            <person name="Malmstrom R."/>
            <person name="Stieglmeier M."/>
            <person name="Klingl A."/>
            <person name="Woyke T."/>
            <person name="Ryan C.M."/>
            <person name="Banfield J.F."/>
        </authorList>
    </citation>
    <scope>NUCLEOTIDE SEQUENCE [LARGE SCALE GENOMIC DNA]</scope>
</reference>
<keyword evidence="5" id="KW-0479">Metal-binding</keyword>
<dbReference type="InterPro" id="IPR010663">
    <property type="entry name" value="Znf_FPG/IleRS"/>
</dbReference>
<dbReference type="InterPro" id="IPR020629">
    <property type="entry name" value="FPG_Glyclase"/>
</dbReference>
<dbReference type="NCBIfam" id="NF002211">
    <property type="entry name" value="PRK01103.1"/>
    <property type="match status" value="1"/>
</dbReference>
<evidence type="ECO:0000256" key="3">
    <source>
        <dbReference type="ARBA" id="ARBA00009409"/>
    </source>
</evidence>
<evidence type="ECO:0000256" key="16">
    <source>
        <dbReference type="PROSITE-ProRule" id="PRU00391"/>
    </source>
</evidence>
<evidence type="ECO:0000313" key="19">
    <source>
        <dbReference type="EMBL" id="PJE69295.1"/>
    </source>
</evidence>